<dbReference type="Gene3D" id="3.40.50.300">
    <property type="entry name" value="P-loop containing nucleotide triphosphate hydrolases"/>
    <property type="match status" value="1"/>
</dbReference>
<proteinExistence type="inferred from homology"/>
<reference evidence="11 12" key="1">
    <citation type="submission" date="2018-11" db="EMBL/GenBank/DDBJ databases">
        <title>Genomes From Bacteria Associated with the Canine Oral Cavity: a Test Case for Automated Genome-Based Taxonomic Assignment.</title>
        <authorList>
            <person name="Coil D.A."/>
            <person name="Jospin G."/>
            <person name="Darling A.E."/>
            <person name="Wallis C."/>
            <person name="Davis I.J."/>
            <person name="Harris S."/>
            <person name="Eisen J.A."/>
            <person name="Holcombe L.J."/>
            <person name="O'Flynn C."/>
        </authorList>
    </citation>
    <scope>NUCLEOTIDE SEQUENCE [LARGE SCALE GENOMIC DNA]</scope>
    <source>
        <strain evidence="11 12">OH5050</strain>
    </source>
</reference>
<dbReference type="InterPro" id="IPR041222">
    <property type="entry name" value="PriA_3primeBD"/>
</dbReference>
<comment type="caution">
    <text evidence="11">The sequence shown here is derived from an EMBL/GenBank/DDBJ whole genome shotgun (WGS) entry which is preliminary data.</text>
</comment>
<comment type="caution">
    <text evidence="8">As this protein does not have any detectable helicase domains, it probably does not have helicase activity.</text>
</comment>
<dbReference type="GO" id="GO:0006302">
    <property type="term" value="P:double-strand break repair"/>
    <property type="evidence" value="ECO:0007669"/>
    <property type="project" value="InterPro"/>
</dbReference>
<feature type="binding site" evidence="8">
    <location>
        <position position="463"/>
    </location>
    <ligand>
        <name>Zn(2+)</name>
        <dbReference type="ChEBI" id="CHEBI:29105"/>
        <label>1</label>
    </ligand>
</feature>
<accession>A0A3P1UYX9</accession>
<evidence type="ECO:0000256" key="7">
    <source>
        <dbReference type="ARBA" id="ARBA00023125"/>
    </source>
</evidence>
<name>A0A3P1UYX9_9ACTO</name>
<evidence type="ECO:0000256" key="1">
    <source>
        <dbReference type="ARBA" id="ARBA00022515"/>
    </source>
</evidence>
<evidence type="ECO:0000256" key="5">
    <source>
        <dbReference type="ARBA" id="ARBA00022833"/>
    </source>
</evidence>
<dbReference type="OrthoDB" id="3177118at2"/>
<organism evidence="11 12">
    <name type="scientific">Actinomyces bowdenii</name>
    <dbReference type="NCBI Taxonomy" id="131109"/>
    <lineage>
        <taxon>Bacteria</taxon>
        <taxon>Bacillati</taxon>
        <taxon>Actinomycetota</taxon>
        <taxon>Actinomycetes</taxon>
        <taxon>Actinomycetales</taxon>
        <taxon>Actinomycetaceae</taxon>
        <taxon>Actinomyces</taxon>
    </lineage>
</organism>
<feature type="binding site" evidence="8">
    <location>
        <position position="425"/>
    </location>
    <ligand>
        <name>Zn(2+)</name>
        <dbReference type="ChEBI" id="CHEBI:29105"/>
        <label>1</label>
    </ligand>
</feature>
<gene>
    <name evidence="8" type="primary">priA</name>
    <name evidence="11" type="ORF">EII10_10240</name>
</gene>
<dbReference type="GO" id="GO:0006270">
    <property type="term" value="P:DNA replication initiation"/>
    <property type="evidence" value="ECO:0007669"/>
    <property type="project" value="TreeGrafter"/>
</dbReference>
<keyword evidence="6 8" id="KW-0067">ATP-binding</keyword>
<evidence type="ECO:0000256" key="3">
    <source>
        <dbReference type="ARBA" id="ARBA00022723"/>
    </source>
</evidence>
<dbReference type="InterPro" id="IPR005259">
    <property type="entry name" value="PriA"/>
</dbReference>
<dbReference type="GO" id="GO:0008270">
    <property type="term" value="F:zinc ion binding"/>
    <property type="evidence" value="ECO:0007669"/>
    <property type="project" value="UniProtKB-UniRule"/>
</dbReference>
<keyword evidence="2 8" id="KW-0235">DNA replication</keyword>
<feature type="domain" description="Primosomal protein N' 3' DNA-binding" evidence="10">
    <location>
        <begin position="50"/>
        <end position="148"/>
    </location>
</feature>
<protein>
    <recommendedName>
        <fullName evidence="8">Probable replication restart protein PriA</fullName>
    </recommendedName>
    <alternativeName>
        <fullName evidence="8">Putative ATP-dependent DNA helicase PriA</fullName>
    </alternativeName>
</protein>
<keyword evidence="1 8" id="KW-0639">Primosome</keyword>
<dbReference type="RefSeq" id="WP_124934409.1">
    <property type="nucleotide sequence ID" value="NZ_RQZC01000021.1"/>
</dbReference>
<keyword evidence="7 8" id="KW-0238">DNA-binding</keyword>
<keyword evidence="3 8" id="KW-0479">Metal-binding</keyword>
<feature type="binding site" evidence="8">
    <location>
        <position position="437"/>
    </location>
    <ligand>
        <name>Zn(2+)</name>
        <dbReference type="ChEBI" id="CHEBI:29105"/>
        <label>2</label>
    </ligand>
</feature>
<dbReference type="GO" id="GO:0006310">
    <property type="term" value="P:DNA recombination"/>
    <property type="evidence" value="ECO:0007669"/>
    <property type="project" value="InterPro"/>
</dbReference>
<evidence type="ECO:0000256" key="6">
    <source>
        <dbReference type="ARBA" id="ARBA00022840"/>
    </source>
</evidence>
<keyword evidence="12" id="KW-1185">Reference proteome</keyword>
<feature type="region of interest" description="Disordered" evidence="9">
    <location>
        <begin position="1"/>
        <end position="24"/>
    </location>
</feature>
<feature type="binding site" evidence="8">
    <location>
        <position position="466"/>
    </location>
    <ligand>
        <name>Zn(2+)</name>
        <dbReference type="ChEBI" id="CHEBI:29105"/>
        <label>1</label>
    </ligand>
</feature>
<dbReference type="Proteomes" id="UP000271272">
    <property type="component" value="Unassembled WGS sequence"/>
</dbReference>
<dbReference type="GO" id="GO:1990077">
    <property type="term" value="C:primosome complex"/>
    <property type="evidence" value="ECO:0007669"/>
    <property type="project" value="UniProtKB-UniRule"/>
</dbReference>
<evidence type="ECO:0000313" key="11">
    <source>
        <dbReference type="EMBL" id="RRD26225.1"/>
    </source>
</evidence>
<dbReference type="GO" id="GO:0006269">
    <property type="term" value="P:DNA replication, synthesis of primer"/>
    <property type="evidence" value="ECO:0007669"/>
    <property type="project" value="UniProtKB-KW"/>
</dbReference>
<keyword evidence="4 8" id="KW-0547">Nucleotide-binding</keyword>
<comment type="function">
    <text evidence="8">Initiates the restart of stalled replication forks, which reloads the replicative helicase on sites other than the origin of replication. Recognizes and binds to abandoned replication forks and remodels them to uncover a helicase loading site. Promotes assembly of the primosome at these replication forks.</text>
</comment>
<sequence>MGHSTGVRGASSSAPPPMAGAGEQGVLLATPPAAQRQVRVPGVERPVARVVLDTVVPHLDRAFDYALRPEIDRAAQPGTRVIVRFGGQEMRGWIWSRATTTSHLGPLAPVRRVVSDLPVLPDASRRLIEAVAARGAGTRADAARLAVPPRHATTEDSMRHQPPAALPTWRRPSAEGTWEAYEGGSELLADLARGGSPRAAWCALPPVEGVSASWIRCVAVAVQASLASGRGAVVLVATTDRAEAVAATMRRLLDEEDVVVLSAEHGPARRYRAFLKLLLGRARVVVGTRAAAFAPVHRLGLAVIWDDGDHRLDERHAPYLHARTVLELRSSLEGAGLILAGHSRSVEAQCLVERGWCQDLVAPRDLRRATVPRVIVPGAPELDAEGASGGARIPSLAHRLLHRALAAGPALIQVPRSGYAPVVACQSCRRAAHCAHCSGPLAMTAQGRTGCRWCARPAASWSCPNCGATALRMVRVGSARTGEELGRAFPNTPVVVSGAREGHGVLSTVDASPRLVVATPGAEPVAEGGYGAVLLLDGGALSARPELGATGEALRCWTNAAVLCAPGGTVLLLGSPDLRTSQALVRWDHAGFARQELGEREELHLPPAWRAARLDGPPRAVEALLAHARQKGYETLGPVAVAPVTAPQADREREAPAVPMSRALVRCPWEQGEELARMLRLSTRERSVRRDEAVRIELDPAFLW</sequence>
<comment type="subunit">
    <text evidence="8">Component of the replication restart primosome.</text>
</comment>
<feature type="binding site" evidence="8">
    <location>
        <position position="428"/>
    </location>
    <ligand>
        <name>Zn(2+)</name>
        <dbReference type="ChEBI" id="CHEBI:29105"/>
        <label>1</label>
    </ligand>
</feature>
<dbReference type="PANTHER" id="PTHR30580">
    <property type="entry name" value="PRIMOSOMAL PROTEIN N"/>
    <property type="match status" value="1"/>
</dbReference>
<feature type="binding site" evidence="8">
    <location>
        <position position="434"/>
    </location>
    <ligand>
        <name>Zn(2+)</name>
        <dbReference type="ChEBI" id="CHEBI:29105"/>
        <label>2</label>
    </ligand>
</feature>
<evidence type="ECO:0000256" key="4">
    <source>
        <dbReference type="ARBA" id="ARBA00022741"/>
    </source>
</evidence>
<dbReference type="EMBL" id="RQZC01000021">
    <property type="protein sequence ID" value="RRD26225.1"/>
    <property type="molecule type" value="Genomic_DNA"/>
</dbReference>
<keyword evidence="5 8" id="KW-0862">Zinc</keyword>
<dbReference type="HAMAP" id="MF_00983">
    <property type="entry name" value="PriA"/>
    <property type="match status" value="1"/>
</dbReference>
<evidence type="ECO:0000256" key="8">
    <source>
        <dbReference type="HAMAP-Rule" id="MF_00983"/>
    </source>
</evidence>
<dbReference type="SUPFAM" id="SSF52540">
    <property type="entry name" value="P-loop containing nucleoside triphosphate hydrolases"/>
    <property type="match status" value="1"/>
</dbReference>
<dbReference type="GO" id="GO:0043138">
    <property type="term" value="F:3'-5' DNA helicase activity"/>
    <property type="evidence" value="ECO:0007669"/>
    <property type="project" value="TreeGrafter"/>
</dbReference>
<dbReference type="InterPro" id="IPR027417">
    <property type="entry name" value="P-loop_NTPase"/>
</dbReference>
<dbReference type="PANTHER" id="PTHR30580:SF0">
    <property type="entry name" value="PRIMOSOMAL PROTEIN N"/>
    <property type="match status" value="1"/>
</dbReference>
<dbReference type="Pfam" id="PF17764">
    <property type="entry name" value="PriA_3primeBD"/>
    <property type="match status" value="1"/>
</dbReference>
<evidence type="ECO:0000256" key="9">
    <source>
        <dbReference type="SAM" id="MobiDB-lite"/>
    </source>
</evidence>
<evidence type="ECO:0000256" key="2">
    <source>
        <dbReference type="ARBA" id="ARBA00022705"/>
    </source>
</evidence>
<dbReference type="GO" id="GO:0003677">
    <property type="term" value="F:DNA binding"/>
    <property type="evidence" value="ECO:0007669"/>
    <property type="project" value="UniProtKB-UniRule"/>
</dbReference>
<dbReference type="Gene3D" id="3.40.1440.60">
    <property type="entry name" value="PriA, 3(prime) DNA-binding domain"/>
    <property type="match status" value="1"/>
</dbReference>
<evidence type="ECO:0000259" key="10">
    <source>
        <dbReference type="Pfam" id="PF17764"/>
    </source>
</evidence>
<dbReference type="InterPro" id="IPR042115">
    <property type="entry name" value="PriA_3primeBD_sf"/>
</dbReference>
<feature type="binding site" evidence="8">
    <location>
        <position position="451"/>
    </location>
    <ligand>
        <name>Zn(2+)</name>
        <dbReference type="ChEBI" id="CHEBI:29105"/>
        <label>2</label>
    </ligand>
</feature>
<dbReference type="GO" id="GO:0005524">
    <property type="term" value="F:ATP binding"/>
    <property type="evidence" value="ECO:0007669"/>
    <property type="project" value="UniProtKB-UniRule"/>
</dbReference>
<comment type="cofactor">
    <cofactor evidence="8">
        <name>Zn(2+)</name>
        <dbReference type="ChEBI" id="CHEBI:29105"/>
    </cofactor>
    <text evidence="8">Binds 2 zinc ions per subunit.</text>
</comment>
<dbReference type="AlphaFoldDB" id="A0A3P1UYX9"/>
<comment type="similarity">
    <text evidence="8">Belongs to the helicase family. PriA subfamily.</text>
</comment>
<evidence type="ECO:0000313" key="12">
    <source>
        <dbReference type="Proteomes" id="UP000271272"/>
    </source>
</evidence>
<feature type="binding site" evidence="8">
    <location>
        <position position="454"/>
    </location>
    <ligand>
        <name>Zn(2+)</name>
        <dbReference type="ChEBI" id="CHEBI:29105"/>
        <label>2</label>
    </ligand>
</feature>
<feature type="region of interest" description="Disordered" evidence="9">
    <location>
        <begin position="148"/>
        <end position="171"/>
    </location>
</feature>